<comment type="catalytic activity">
    <reaction evidence="6">
        <text>a 2'-deoxyadenosine in DNA + S-adenosyl-L-methionine = an N(6)-methyl-2'-deoxyadenosine in DNA + S-adenosyl-L-homocysteine + H(+)</text>
        <dbReference type="Rhea" id="RHEA:15197"/>
        <dbReference type="Rhea" id="RHEA-COMP:12418"/>
        <dbReference type="Rhea" id="RHEA-COMP:12419"/>
        <dbReference type="ChEBI" id="CHEBI:15378"/>
        <dbReference type="ChEBI" id="CHEBI:57856"/>
        <dbReference type="ChEBI" id="CHEBI:59789"/>
        <dbReference type="ChEBI" id="CHEBI:90615"/>
        <dbReference type="ChEBI" id="CHEBI:90616"/>
        <dbReference type="EC" id="2.1.1.72"/>
    </reaction>
</comment>
<dbReference type="AlphaFoldDB" id="A0A0K8P8E4"/>
<accession>A0A0K8P8E4</accession>
<evidence type="ECO:0000313" key="9">
    <source>
        <dbReference type="Proteomes" id="UP000037660"/>
    </source>
</evidence>
<evidence type="ECO:0000256" key="2">
    <source>
        <dbReference type="ARBA" id="ARBA00011900"/>
    </source>
</evidence>
<evidence type="ECO:0000256" key="1">
    <source>
        <dbReference type="ARBA" id="ARBA00006594"/>
    </source>
</evidence>
<dbReference type="STRING" id="1547922.ISF6_0236"/>
<name>A0A0K8P8E4_PISS1</name>
<gene>
    <name evidence="8" type="ORF">ISF6_0236</name>
</gene>
<dbReference type="InterPro" id="IPR029063">
    <property type="entry name" value="SAM-dependent_MTases_sf"/>
</dbReference>
<dbReference type="OrthoDB" id="9816288at2"/>
<dbReference type="PIRSF" id="PIRSF015855">
    <property type="entry name" value="TypeIII_Mtase_mKpnI"/>
    <property type="match status" value="1"/>
</dbReference>
<evidence type="ECO:0000313" key="8">
    <source>
        <dbReference type="EMBL" id="GAP38923.1"/>
    </source>
</evidence>
<proteinExistence type="inferred from homology"/>
<dbReference type="SUPFAM" id="SSF53335">
    <property type="entry name" value="S-adenosyl-L-methionine-dependent methyltransferases"/>
    <property type="match status" value="1"/>
</dbReference>
<reference evidence="9" key="1">
    <citation type="submission" date="2015-07" db="EMBL/GenBank/DDBJ databases">
        <title>Discovery of a poly(ethylene terephthalate assimilation.</title>
        <authorList>
            <person name="Yoshida S."/>
            <person name="Hiraga K."/>
            <person name="Takehana T."/>
            <person name="Taniguchi I."/>
            <person name="Yamaji H."/>
            <person name="Maeda Y."/>
            <person name="Toyohara K."/>
            <person name="Miyamoto K."/>
            <person name="Kimura Y."/>
            <person name="Oda K."/>
        </authorList>
    </citation>
    <scope>NUCLEOTIDE SEQUENCE [LARGE SCALE GENOMIC DNA]</scope>
    <source>
        <strain evidence="9">NBRC 110686 / TISTR 2288 / 201-F6</strain>
    </source>
</reference>
<dbReference type="GO" id="GO:0032259">
    <property type="term" value="P:methylation"/>
    <property type="evidence" value="ECO:0007669"/>
    <property type="project" value="UniProtKB-KW"/>
</dbReference>
<keyword evidence="4 8" id="KW-0808">Transferase</keyword>
<dbReference type="GO" id="GO:0003677">
    <property type="term" value="F:DNA binding"/>
    <property type="evidence" value="ECO:0007669"/>
    <property type="project" value="InterPro"/>
</dbReference>
<dbReference type="PRINTS" id="PR00506">
    <property type="entry name" value="D21N6MTFRASE"/>
</dbReference>
<dbReference type="PROSITE" id="PS00092">
    <property type="entry name" value="N6_MTASE"/>
    <property type="match status" value="1"/>
</dbReference>
<dbReference type="RefSeq" id="WP_054022755.1">
    <property type="nucleotide sequence ID" value="NZ_BBYR01000105.1"/>
</dbReference>
<dbReference type="InterPro" id="IPR002941">
    <property type="entry name" value="DNA_methylase_N4/N6"/>
</dbReference>
<dbReference type="InterPro" id="IPR002295">
    <property type="entry name" value="N4/N6-MTase_EcoPI_Mod-like"/>
</dbReference>
<dbReference type="GO" id="GO:0009007">
    <property type="term" value="F:site-specific DNA-methyltransferase (adenine-specific) activity"/>
    <property type="evidence" value="ECO:0007669"/>
    <property type="project" value="UniProtKB-EC"/>
</dbReference>
<dbReference type="Gene3D" id="3.40.50.150">
    <property type="entry name" value="Vaccinia Virus protein VP39"/>
    <property type="match status" value="1"/>
</dbReference>
<evidence type="ECO:0000256" key="6">
    <source>
        <dbReference type="ARBA" id="ARBA00047942"/>
    </source>
</evidence>
<dbReference type="EMBL" id="BBYR01000105">
    <property type="protein sequence ID" value="GAP38923.1"/>
    <property type="molecule type" value="Genomic_DNA"/>
</dbReference>
<dbReference type="Pfam" id="PF01555">
    <property type="entry name" value="N6_N4_Mtase"/>
    <property type="match status" value="1"/>
</dbReference>
<keyword evidence="3 8" id="KW-0489">Methyltransferase</keyword>
<organism evidence="8 9">
    <name type="scientific">Piscinibacter sakaiensis</name>
    <name type="common">Ideonella sakaiensis</name>
    <dbReference type="NCBI Taxonomy" id="1547922"/>
    <lineage>
        <taxon>Bacteria</taxon>
        <taxon>Pseudomonadati</taxon>
        <taxon>Pseudomonadota</taxon>
        <taxon>Betaproteobacteria</taxon>
        <taxon>Burkholderiales</taxon>
        <taxon>Sphaerotilaceae</taxon>
        <taxon>Piscinibacter</taxon>
    </lineage>
</organism>
<comment type="similarity">
    <text evidence="1">Belongs to the N(4)/N(6)-methyltransferase family.</text>
</comment>
<dbReference type="EC" id="2.1.1.72" evidence="2"/>
<evidence type="ECO:0000256" key="3">
    <source>
        <dbReference type="ARBA" id="ARBA00022603"/>
    </source>
</evidence>
<dbReference type="GO" id="GO:0008170">
    <property type="term" value="F:N-methyltransferase activity"/>
    <property type="evidence" value="ECO:0007669"/>
    <property type="project" value="InterPro"/>
</dbReference>
<protein>
    <recommendedName>
        <fullName evidence="2">site-specific DNA-methyltransferase (adenine-specific)</fullName>
        <ecNumber evidence="2">2.1.1.72</ecNumber>
    </recommendedName>
</protein>
<feature type="domain" description="DNA methylase N-4/N-6" evidence="7">
    <location>
        <begin position="127"/>
        <end position="465"/>
    </location>
</feature>
<evidence type="ECO:0000256" key="4">
    <source>
        <dbReference type="ARBA" id="ARBA00022679"/>
    </source>
</evidence>
<reference evidence="8 9" key="2">
    <citation type="journal article" date="2016" name="Science">
        <title>A bacterium that degrades and assimilates poly(ethylene terephthalate).</title>
        <authorList>
            <person name="Yoshida S."/>
            <person name="Hiraga K."/>
            <person name="Takehana T."/>
            <person name="Taniguchi I."/>
            <person name="Yamaji H."/>
            <person name="Maeda Y."/>
            <person name="Toyohara K."/>
            <person name="Miyamoto K."/>
            <person name="Kimura Y."/>
            <person name="Oda K."/>
        </authorList>
    </citation>
    <scope>NUCLEOTIDE SEQUENCE [LARGE SCALE GENOMIC DNA]</scope>
    <source>
        <strain evidence="9">NBRC 110686 / TISTR 2288 / 201-F6</strain>
    </source>
</reference>
<keyword evidence="9" id="KW-1185">Reference proteome</keyword>
<sequence>MAVEKIEPGAPESQSADLRAENLARLKALFPELVTERQLDGRTVPAVNVDVLKSLVGDSTVTDADEKYGLNWHGKRAARQLALTPSTGTLRPCRDESVDWDTTQNLMIEGDNLEVLKLLQKSYAGKVKLIYIDPPYNTGKDFVYPDNFQDSIKNYLELTGQVEGGRKIASNTEASGRFHTDWLSMIYPRLLIARNLLRADGVVLISIDDREKASLKFACNEVFGEENFVGTIIWKGATDNNPTRIAIEHEYLLCYSRDKDSVDGVWKNSSEDAKEALLKEYVRLKAMLGSDVESIQAELRGFIKVHREALAAVTHYDRVDENGVYTGSRKVHNPKPGGYVYDVPHPTTKRPCVPPVNGYRYPEPRMLELIEAKRILFGEDDSQIVQIKEYLEDYEGKLSSVVHLDSRTGSNELNAMFGVQKLFSNPKPVALLRSLFEFIAKPGDLVLDFFAGSGTTAQAVMELNRADGKNRRYVLVQLPERLSPEDKDQKVGAAFCSQIGKPLTIAELTKERLRRAGQRLRELEPALVGDVGFRVFKLDSSNLKNWASTSAGLEQSLLDHLDHIDPDRTDADLLYELLLKLGLDLCVPIQTRVVANKPIHAIGGGVLIACLDKLITPGESEPLALGVVEWRKELDPAGDVTCVFRDSAFENDVAKTNLAAILEQHGIAKVRSL</sequence>
<dbReference type="InterPro" id="IPR002052">
    <property type="entry name" value="DNA_methylase_N6_adenine_CS"/>
</dbReference>
<dbReference type="Proteomes" id="UP000037660">
    <property type="component" value="Unassembled WGS sequence"/>
</dbReference>
<evidence type="ECO:0000256" key="5">
    <source>
        <dbReference type="ARBA" id="ARBA00022691"/>
    </source>
</evidence>
<keyword evidence="5" id="KW-0949">S-adenosyl-L-methionine</keyword>
<comment type="caution">
    <text evidence="8">The sequence shown here is derived from an EMBL/GenBank/DDBJ whole genome shotgun (WGS) entry which is preliminary data.</text>
</comment>
<evidence type="ECO:0000259" key="7">
    <source>
        <dbReference type="Pfam" id="PF01555"/>
    </source>
</evidence>